<feature type="region of interest" description="Disordered" evidence="5">
    <location>
        <begin position="382"/>
        <end position="418"/>
    </location>
</feature>
<feature type="domain" description="G-protein coupled receptors family 1 profile" evidence="7">
    <location>
        <begin position="35"/>
        <end position="302"/>
    </location>
</feature>
<feature type="transmembrane region" description="Helical" evidence="6">
    <location>
        <begin position="62"/>
        <end position="84"/>
    </location>
</feature>
<comment type="caution">
    <text evidence="8">The sequence shown here is derived from an EMBL/GenBank/DDBJ whole genome shotgun (WGS) entry which is preliminary data.</text>
</comment>
<dbReference type="Gene3D" id="1.20.1070.10">
    <property type="entry name" value="Rhodopsin 7-helix transmembrane proteins"/>
    <property type="match status" value="1"/>
</dbReference>
<dbReference type="GO" id="GO:0004930">
    <property type="term" value="F:G protein-coupled receptor activity"/>
    <property type="evidence" value="ECO:0007669"/>
    <property type="project" value="InterPro"/>
</dbReference>
<evidence type="ECO:0000256" key="2">
    <source>
        <dbReference type="ARBA" id="ARBA00022692"/>
    </source>
</evidence>
<evidence type="ECO:0000256" key="3">
    <source>
        <dbReference type="ARBA" id="ARBA00022989"/>
    </source>
</evidence>
<comment type="subcellular location">
    <subcellularLocation>
        <location evidence="1">Membrane</location>
        <topology evidence="1">Multi-pass membrane protein</topology>
    </subcellularLocation>
</comment>
<keyword evidence="3 6" id="KW-1133">Transmembrane helix</keyword>
<gene>
    <name evidence="8" type="ORF">D0Z07_1425</name>
</gene>
<dbReference type="InterPro" id="IPR017452">
    <property type="entry name" value="GPCR_Rhodpsn_7TM"/>
</dbReference>
<accession>A0A9P6VR30</accession>
<dbReference type="SUPFAM" id="SSF81321">
    <property type="entry name" value="Family A G protein-coupled receptor-like"/>
    <property type="match status" value="1"/>
</dbReference>
<feature type="transmembrane region" description="Helical" evidence="6">
    <location>
        <begin position="208"/>
        <end position="229"/>
    </location>
</feature>
<reference evidence="8" key="1">
    <citation type="submission" date="2019-07" db="EMBL/GenBank/DDBJ databases">
        <title>Hyphodiscus hymeniophilus genome sequencing and assembly.</title>
        <authorList>
            <person name="Kramer G."/>
            <person name="Nodwell J."/>
        </authorList>
    </citation>
    <scope>NUCLEOTIDE SEQUENCE</scope>
    <source>
        <strain evidence="8">ATCC 34498</strain>
    </source>
</reference>
<feature type="transmembrane region" description="Helical" evidence="6">
    <location>
        <begin position="20"/>
        <end position="42"/>
    </location>
</feature>
<dbReference type="PROSITE" id="PS50262">
    <property type="entry name" value="G_PROTEIN_RECEP_F1_2"/>
    <property type="match status" value="1"/>
</dbReference>
<keyword evidence="2 6" id="KW-0812">Transmembrane</keyword>
<evidence type="ECO:0000256" key="5">
    <source>
        <dbReference type="SAM" id="MobiDB-lite"/>
    </source>
</evidence>
<evidence type="ECO:0000313" key="8">
    <source>
        <dbReference type="EMBL" id="KAG0652054.1"/>
    </source>
</evidence>
<evidence type="ECO:0000256" key="1">
    <source>
        <dbReference type="ARBA" id="ARBA00004141"/>
    </source>
</evidence>
<dbReference type="Proteomes" id="UP000785200">
    <property type="component" value="Unassembled WGS sequence"/>
</dbReference>
<feature type="transmembrane region" description="Helical" evidence="6">
    <location>
        <begin position="250"/>
        <end position="269"/>
    </location>
</feature>
<proteinExistence type="predicted"/>
<dbReference type="Pfam" id="PF00001">
    <property type="entry name" value="7tm_1"/>
    <property type="match status" value="1"/>
</dbReference>
<dbReference type="PANTHER" id="PTHR23112">
    <property type="entry name" value="G PROTEIN-COUPLED RECEPTOR 157-RELATED"/>
    <property type="match status" value="1"/>
</dbReference>
<name>A0A9P6VR30_9HELO</name>
<feature type="transmembrane region" description="Helical" evidence="6">
    <location>
        <begin position="104"/>
        <end position="126"/>
    </location>
</feature>
<sequence>MALDVDSETLSPLPSVLSHGLVAVSTFGLLSFFCSTSLFLFLTYRLIKWNRTASERTPVNQFLFLIYNLLLADIQQALAFLLNISHLRNNAIEVGTTTCFVQGWFVSTGDLASSVFICAIACHTFLGVVKDYRLPTTVFYSIIGFLWTFIYLMAALGPIMHHENFYTRASAWVKSPSSHSFSAKSNGLTQAQCWISDVYQNERLWLHYFWIFICMFSTVLIYAFIFIYLHRNRTTSKSTSPESNSHGATPLMILYPLIYVVCTAPLAAGRISSLAGNHVSLEYFCAAGTMIACNGWLDVILYASTRAEIVFTEFPPGEDIGLDTFAFLGKGHKFGTVTTVEAGDQGGGRLGARIQGGDSVENLYGLDQIGIKGEVTVSVDVAPDRQGPSGYVGSKRVETGRSGSWDGRSSGKSSQIER</sequence>
<keyword evidence="4 6" id="KW-0472">Membrane</keyword>
<evidence type="ECO:0000256" key="4">
    <source>
        <dbReference type="ARBA" id="ARBA00023136"/>
    </source>
</evidence>
<dbReference type="EMBL" id="VNKQ01000003">
    <property type="protein sequence ID" value="KAG0652054.1"/>
    <property type="molecule type" value="Genomic_DNA"/>
</dbReference>
<organism evidence="8 9">
    <name type="scientific">Hyphodiscus hymeniophilus</name>
    <dbReference type="NCBI Taxonomy" id="353542"/>
    <lineage>
        <taxon>Eukaryota</taxon>
        <taxon>Fungi</taxon>
        <taxon>Dikarya</taxon>
        <taxon>Ascomycota</taxon>
        <taxon>Pezizomycotina</taxon>
        <taxon>Leotiomycetes</taxon>
        <taxon>Helotiales</taxon>
        <taxon>Hyphodiscaceae</taxon>
        <taxon>Hyphodiscus</taxon>
    </lineage>
</organism>
<dbReference type="PANTHER" id="PTHR23112:SF37">
    <property type="entry name" value="G PROTEIN-COUPLED RECEPTOR GPR1"/>
    <property type="match status" value="1"/>
</dbReference>
<dbReference type="GO" id="GO:0005886">
    <property type="term" value="C:plasma membrane"/>
    <property type="evidence" value="ECO:0007669"/>
    <property type="project" value="TreeGrafter"/>
</dbReference>
<feature type="transmembrane region" description="Helical" evidence="6">
    <location>
        <begin position="281"/>
        <end position="303"/>
    </location>
</feature>
<evidence type="ECO:0000256" key="6">
    <source>
        <dbReference type="SAM" id="Phobius"/>
    </source>
</evidence>
<evidence type="ECO:0000313" key="9">
    <source>
        <dbReference type="Proteomes" id="UP000785200"/>
    </source>
</evidence>
<keyword evidence="9" id="KW-1185">Reference proteome</keyword>
<dbReference type="AlphaFoldDB" id="A0A9P6VR30"/>
<dbReference type="OrthoDB" id="100006at2759"/>
<feature type="compositionally biased region" description="Low complexity" evidence="5">
    <location>
        <begin position="400"/>
        <end position="418"/>
    </location>
</feature>
<protein>
    <recommendedName>
        <fullName evidence="7">G-protein coupled receptors family 1 profile domain-containing protein</fullName>
    </recommendedName>
</protein>
<feature type="transmembrane region" description="Helical" evidence="6">
    <location>
        <begin position="138"/>
        <end position="160"/>
    </location>
</feature>
<dbReference type="InterPro" id="IPR000276">
    <property type="entry name" value="GPCR_Rhodpsn"/>
</dbReference>
<evidence type="ECO:0000259" key="7">
    <source>
        <dbReference type="PROSITE" id="PS50262"/>
    </source>
</evidence>
<dbReference type="GO" id="GO:0007189">
    <property type="term" value="P:adenylate cyclase-activating G protein-coupled receptor signaling pathway"/>
    <property type="evidence" value="ECO:0007669"/>
    <property type="project" value="TreeGrafter"/>
</dbReference>